<comment type="similarity">
    <text evidence="5">Belongs to the RimM family.</text>
</comment>
<comment type="domain">
    <text evidence="5">The PRC barrel domain binds ribosomal protein uS19.</text>
</comment>
<keyword evidence="2 5" id="KW-0690">Ribosome biogenesis</keyword>
<dbReference type="InterPro" id="IPR036976">
    <property type="entry name" value="RimM_N_sf"/>
</dbReference>
<feature type="domain" description="Ribosome maturation factor RimM PRC barrel" evidence="7">
    <location>
        <begin position="111"/>
        <end position="203"/>
    </location>
</feature>
<dbReference type="Gene3D" id="2.40.30.60">
    <property type="entry name" value="RimM"/>
    <property type="match status" value="1"/>
</dbReference>
<keyword evidence="1 5" id="KW-0963">Cytoplasm</keyword>
<dbReference type="Pfam" id="PF24986">
    <property type="entry name" value="PRC_RimM"/>
    <property type="match status" value="1"/>
</dbReference>
<dbReference type="InterPro" id="IPR002676">
    <property type="entry name" value="RimM_N"/>
</dbReference>
<keyword evidence="4 5" id="KW-0143">Chaperone</keyword>
<proteinExistence type="inferred from homology"/>
<evidence type="ECO:0000256" key="5">
    <source>
        <dbReference type="HAMAP-Rule" id="MF_00014"/>
    </source>
</evidence>
<comment type="subcellular location">
    <subcellularLocation>
        <location evidence="5">Cytoplasm</location>
    </subcellularLocation>
</comment>
<feature type="domain" description="RimM N-terminal" evidence="6">
    <location>
        <begin position="17"/>
        <end position="99"/>
    </location>
</feature>
<dbReference type="PANTHER" id="PTHR33692">
    <property type="entry name" value="RIBOSOME MATURATION FACTOR RIMM"/>
    <property type="match status" value="1"/>
</dbReference>
<evidence type="ECO:0000259" key="7">
    <source>
        <dbReference type="Pfam" id="PF24986"/>
    </source>
</evidence>
<evidence type="ECO:0000256" key="3">
    <source>
        <dbReference type="ARBA" id="ARBA00022552"/>
    </source>
</evidence>
<dbReference type="InterPro" id="IPR009000">
    <property type="entry name" value="Transl_B-barrel_sf"/>
</dbReference>
<keyword evidence="3 5" id="KW-0698">rRNA processing</keyword>
<dbReference type="PANTHER" id="PTHR33692:SF1">
    <property type="entry name" value="RIBOSOME MATURATION FACTOR RIMM"/>
    <property type="match status" value="1"/>
</dbReference>
<dbReference type="InterPro" id="IPR011961">
    <property type="entry name" value="RimM"/>
</dbReference>
<evidence type="ECO:0000313" key="9">
    <source>
        <dbReference type="Proteomes" id="UP001629246"/>
    </source>
</evidence>
<comment type="function">
    <text evidence="5">An accessory protein needed during the final step in the assembly of 30S ribosomal subunit, possibly for assembly of the head region. Essential for efficient processing of 16S rRNA. May be needed both before and after RbfA during the maturation of 16S rRNA. It has affinity for free ribosomal 30S subunits but not for 70S ribosomes.</text>
</comment>
<organism evidence="8 9">
    <name type="scientific">Herbaspirillum lusitanum</name>
    <dbReference type="NCBI Taxonomy" id="213312"/>
    <lineage>
        <taxon>Bacteria</taxon>
        <taxon>Pseudomonadati</taxon>
        <taxon>Pseudomonadota</taxon>
        <taxon>Betaproteobacteria</taxon>
        <taxon>Burkholderiales</taxon>
        <taxon>Oxalobacteraceae</taxon>
        <taxon>Herbaspirillum</taxon>
    </lineage>
</organism>
<dbReference type="SUPFAM" id="SSF50346">
    <property type="entry name" value="PRC-barrel domain"/>
    <property type="match status" value="1"/>
</dbReference>
<gene>
    <name evidence="5 8" type="primary">rimM</name>
    <name evidence="8" type="ORF">PQR62_03745</name>
</gene>
<dbReference type="HAMAP" id="MF_00014">
    <property type="entry name" value="Ribosome_mat_RimM"/>
    <property type="match status" value="1"/>
</dbReference>
<dbReference type="Pfam" id="PF01782">
    <property type="entry name" value="RimM"/>
    <property type="match status" value="1"/>
</dbReference>
<evidence type="ECO:0000259" key="6">
    <source>
        <dbReference type="Pfam" id="PF01782"/>
    </source>
</evidence>
<comment type="caution">
    <text evidence="8">The sequence shown here is derived from an EMBL/GenBank/DDBJ whole genome shotgun (WGS) entry which is preliminary data.</text>
</comment>
<evidence type="ECO:0000256" key="4">
    <source>
        <dbReference type="ARBA" id="ARBA00023186"/>
    </source>
</evidence>
<dbReference type="InterPro" id="IPR011033">
    <property type="entry name" value="PRC_barrel-like_sf"/>
</dbReference>
<reference evidence="8 9" key="1">
    <citation type="journal article" date="2024" name="Chem. Sci.">
        <title>Discovery of megapolipeptins by genome mining of a Burkholderiales bacteria collection.</title>
        <authorList>
            <person name="Paulo B.S."/>
            <person name="Recchia M.J.J."/>
            <person name="Lee S."/>
            <person name="Fergusson C.H."/>
            <person name="Romanowski S.B."/>
            <person name="Hernandez A."/>
            <person name="Krull N."/>
            <person name="Liu D.Y."/>
            <person name="Cavanagh H."/>
            <person name="Bos A."/>
            <person name="Gray C.A."/>
            <person name="Murphy B.T."/>
            <person name="Linington R.G."/>
            <person name="Eustaquio A.S."/>
        </authorList>
    </citation>
    <scope>NUCLEOTIDE SEQUENCE [LARGE SCALE GENOMIC DNA]</scope>
    <source>
        <strain evidence="8 9">RL21-008-BIB-A</strain>
    </source>
</reference>
<dbReference type="InterPro" id="IPR056792">
    <property type="entry name" value="PRC_RimM"/>
</dbReference>
<dbReference type="EMBL" id="JAQQFM010000002">
    <property type="protein sequence ID" value="MFL9923365.1"/>
    <property type="molecule type" value="Genomic_DNA"/>
</dbReference>
<name>A0ABW9A4R3_9BURK</name>
<comment type="subunit">
    <text evidence="5">Binds ribosomal protein uS19.</text>
</comment>
<dbReference type="Gene3D" id="2.30.30.240">
    <property type="entry name" value="PRC-barrel domain"/>
    <property type="match status" value="1"/>
</dbReference>
<dbReference type="Proteomes" id="UP001629246">
    <property type="component" value="Unassembled WGS sequence"/>
</dbReference>
<sequence>MTSIAHAGFSAPDDLVTVGYISGAYGLQGWVRVRPYSAEADALLNAKSWWLEKSGAPLQDVEVMQSKGHSGDVVARLMGVADRNVAEAMKGTVVHISRKHFPALDNDEFYWVDLIGLAVENLQGEQLGVVSDMMDNGAHPILRVVAAENAVAQADAQTGPQVQPAAKSEKAEKTEKAVELLIPFVDQFVKSVQQQDKKIIVDWGRDY</sequence>
<evidence type="ECO:0000313" key="8">
    <source>
        <dbReference type="EMBL" id="MFL9923365.1"/>
    </source>
</evidence>
<evidence type="ECO:0000256" key="1">
    <source>
        <dbReference type="ARBA" id="ARBA00022490"/>
    </source>
</evidence>
<keyword evidence="9" id="KW-1185">Reference proteome</keyword>
<dbReference type="RefSeq" id="WP_408154957.1">
    <property type="nucleotide sequence ID" value="NZ_JAQQFM010000002.1"/>
</dbReference>
<dbReference type="SUPFAM" id="SSF50447">
    <property type="entry name" value="Translation proteins"/>
    <property type="match status" value="1"/>
</dbReference>
<protein>
    <recommendedName>
        <fullName evidence="5">Ribosome maturation factor RimM</fullName>
    </recommendedName>
</protein>
<evidence type="ECO:0000256" key="2">
    <source>
        <dbReference type="ARBA" id="ARBA00022517"/>
    </source>
</evidence>
<dbReference type="NCBIfam" id="TIGR02273">
    <property type="entry name" value="16S_RimM"/>
    <property type="match status" value="1"/>
</dbReference>
<accession>A0ABW9A4R3</accession>